<dbReference type="Pfam" id="PF13279">
    <property type="entry name" value="4HBT_2"/>
    <property type="match status" value="1"/>
</dbReference>
<dbReference type="InterPro" id="IPR050563">
    <property type="entry name" value="4-hydroxybenzoyl-CoA_TE"/>
</dbReference>
<evidence type="ECO:0000313" key="4">
    <source>
        <dbReference type="Proteomes" id="UP000008957"/>
    </source>
</evidence>
<evidence type="ECO:0000313" key="3">
    <source>
        <dbReference type="EMBL" id="CBL27908.1"/>
    </source>
</evidence>
<dbReference type="InterPro" id="IPR029069">
    <property type="entry name" value="HotDog_dom_sf"/>
</dbReference>
<dbReference type="NCBIfam" id="TIGR00051">
    <property type="entry name" value="YbgC/FadM family acyl-CoA thioesterase"/>
    <property type="match status" value="1"/>
</dbReference>
<gene>
    <name evidence="3" type="ORF">SY1_04840</name>
</gene>
<dbReference type="AlphaFoldDB" id="A0AB94IVX8"/>
<sequence>MMEGRGAFVCRTRVRYGETDKMGIAYYGRYMDWFEMGRTEFCRAQGRSFTGWEAQGILLPVVEAHCRYKASLRYDDEIEIETAVVELSKVSVTFRCRVFRAADGKLAAEGYTRHAFTSTDGRLLRHGNALADWLGAMTAGAGACRTPE</sequence>
<dbReference type="EMBL" id="FP929056">
    <property type="protein sequence ID" value="CBL27908.1"/>
    <property type="molecule type" value="Genomic_DNA"/>
</dbReference>
<accession>A0AB94IVX8</accession>
<dbReference type="Gene3D" id="3.10.129.10">
    <property type="entry name" value="Hotdog Thioesterase"/>
    <property type="match status" value="1"/>
</dbReference>
<evidence type="ECO:0000256" key="1">
    <source>
        <dbReference type="ARBA" id="ARBA00005953"/>
    </source>
</evidence>
<protein>
    <recommendedName>
        <fullName evidence="5">Thioesterase domain-containing protein</fullName>
    </recommendedName>
</protein>
<evidence type="ECO:0008006" key="5">
    <source>
        <dbReference type="Google" id="ProtNLM"/>
    </source>
</evidence>
<dbReference type="InterPro" id="IPR006684">
    <property type="entry name" value="YbgC/YbaW"/>
</dbReference>
<keyword evidence="4" id="KW-1185">Reference proteome</keyword>
<reference evidence="3 4" key="2">
    <citation type="submission" date="2010-03" db="EMBL/GenBank/DDBJ databases">
        <authorList>
            <person name="Pajon A."/>
        </authorList>
    </citation>
    <scope>NUCLEOTIDE SEQUENCE [LARGE SCALE GENOMIC DNA]</scope>
    <source>
        <strain evidence="3 4">SGP1</strain>
    </source>
</reference>
<dbReference type="PANTHER" id="PTHR31793">
    <property type="entry name" value="4-HYDROXYBENZOYL-COA THIOESTERASE FAMILY MEMBER"/>
    <property type="match status" value="1"/>
</dbReference>
<comment type="similarity">
    <text evidence="1">Belongs to the 4-hydroxybenzoyl-CoA thioesterase family.</text>
</comment>
<name>A0AB94IVX8_9BACT</name>
<dbReference type="Proteomes" id="UP000008957">
    <property type="component" value="Chromosome"/>
</dbReference>
<dbReference type="RefSeq" id="WP_015556055.1">
    <property type="nucleotide sequence ID" value="NC_021038.1"/>
</dbReference>
<keyword evidence="2" id="KW-0378">Hydrolase</keyword>
<reference evidence="4" key="1">
    <citation type="submission" date="2010-03" db="EMBL/GenBank/DDBJ databases">
        <title>The genome sequence of Synergistetes sp. SGP1.</title>
        <authorList>
            <consortium name="metaHIT consortium -- http://www.metahit.eu/"/>
            <person name="Pajon A."/>
            <person name="Turner K."/>
            <person name="Parkhill J."/>
            <person name="Wade W."/>
            <person name="Vartoukian S."/>
        </authorList>
    </citation>
    <scope>NUCLEOTIDE SEQUENCE [LARGE SCALE GENOMIC DNA]</scope>
    <source>
        <strain evidence="4">SGP1</strain>
    </source>
</reference>
<dbReference type="KEGG" id="sbr:SY1_04840"/>
<proteinExistence type="inferred from homology"/>
<dbReference type="CDD" id="cd00586">
    <property type="entry name" value="4HBT"/>
    <property type="match status" value="1"/>
</dbReference>
<dbReference type="GO" id="GO:0047617">
    <property type="term" value="F:fatty acyl-CoA hydrolase activity"/>
    <property type="evidence" value="ECO:0007669"/>
    <property type="project" value="TreeGrafter"/>
</dbReference>
<evidence type="ECO:0000256" key="2">
    <source>
        <dbReference type="ARBA" id="ARBA00022801"/>
    </source>
</evidence>
<dbReference type="PIRSF" id="PIRSF003230">
    <property type="entry name" value="YbgC"/>
    <property type="match status" value="1"/>
</dbReference>
<dbReference type="SUPFAM" id="SSF54637">
    <property type="entry name" value="Thioesterase/thiol ester dehydrase-isomerase"/>
    <property type="match status" value="1"/>
</dbReference>
<dbReference type="PANTHER" id="PTHR31793:SF27">
    <property type="entry name" value="NOVEL THIOESTERASE SUPERFAMILY DOMAIN AND SAPOSIN A-TYPE DOMAIN CONTAINING PROTEIN (0610012H03RIK)"/>
    <property type="match status" value="1"/>
</dbReference>
<organism evidence="3 4">
    <name type="scientific">Fretibacterium fastidiosum</name>
    <dbReference type="NCBI Taxonomy" id="651822"/>
    <lineage>
        <taxon>Bacteria</taxon>
        <taxon>Thermotogati</taxon>
        <taxon>Synergistota</taxon>
        <taxon>Synergistia</taxon>
        <taxon>Synergistales</taxon>
        <taxon>Aminobacteriaceae</taxon>
        <taxon>Fretibacterium</taxon>
    </lineage>
</organism>